<dbReference type="Pfam" id="PF07995">
    <property type="entry name" value="GSDH"/>
    <property type="match status" value="1"/>
</dbReference>
<dbReference type="Gene3D" id="2.120.10.30">
    <property type="entry name" value="TolB, C-terminal domain"/>
    <property type="match status" value="1"/>
</dbReference>
<dbReference type="STRING" id="1802399.A3E39_01700"/>
<comment type="caution">
    <text evidence="2">The sequence shown here is derived from an EMBL/GenBank/DDBJ whole genome shotgun (WGS) entry which is preliminary data.</text>
</comment>
<accession>A0A1F7UK29</accession>
<dbReference type="InterPro" id="IPR012938">
    <property type="entry name" value="Glc/Sorbosone_DH"/>
</dbReference>
<dbReference type="AlphaFoldDB" id="A0A1F7UK29"/>
<dbReference type="PANTHER" id="PTHR19328:SF13">
    <property type="entry name" value="HIPL1 PROTEIN"/>
    <property type="match status" value="1"/>
</dbReference>
<sequence length="306" mass="32973">MLVTERPGRLIGISRNGTLVPIGGLDLDVRERGEGGLLGIALHPDYASNTYVYLYFTAGTDNALTGRVVRYTLSGNTLTDRTVIVDGIPGAAYHDGGRIAFGPDGKLYVTTGDAGKDQNAQDKTSLAGKILRLNDDGSTPDDNPFSTAVWTYGHRNPQGLAWDDRGRLWATEHGRSGILSGYDELNLIEKGSNYGWPTIQGNEKKGGMITPVINSGATETWAPSGAAYVDGSLFFAGLRGETLYEARVDATPVTLTKHLSGQYGRLRTVVLGPDGMLYLTTSNRDGRGNPVKDDDRIIRVDPKQLK</sequence>
<dbReference type="Proteomes" id="UP000176603">
    <property type="component" value="Unassembled WGS sequence"/>
</dbReference>
<dbReference type="PANTHER" id="PTHR19328">
    <property type="entry name" value="HEDGEHOG-INTERACTING PROTEIN"/>
    <property type="match status" value="1"/>
</dbReference>
<gene>
    <name evidence="2" type="ORF">A3E39_01700</name>
</gene>
<protein>
    <recommendedName>
        <fullName evidence="1">Glucose/Sorbosone dehydrogenase domain-containing protein</fullName>
    </recommendedName>
</protein>
<name>A0A1F7UK29_9BACT</name>
<evidence type="ECO:0000313" key="3">
    <source>
        <dbReference type="Proteomes" id="UP000176603"/>
    </source>
</evidence>
<reference evidence="2 3" key="1">
    <citation type="journal article" date="2016" name="Nat. Commun.">
        <title>Thousands of microbial genomes shed light on interconnected biogeochemical processes in an aquifer system.</title>
        <authorList>
            <person name="Anantharaman K."/>
            <person name="Brown C.T."/>
            <person name="Hug L.A."/>
            <person name="Sharon I."/>
            <person name="Castelle C.J."/>
            <person name="Probst A.J."/>
            <person name="Thomas B.C."/>
            <person name="Singh A."/>
            <person name="Wilkins M.J."/>
            <person name="Karaoz U."/>
            <person name="Brodie E.L."/>
            <person name="Williams K.H."/>
            <person name="Hubbard S.S."/>
            <person name="Banfield J.F."/>
        </authorList>
    </citation>
    <scope>NUCLEOTIDE SEQUENCE [LARGE SCALE GENOMIC DNA]</scope>
</reference>
<evidence type="ECO:0000259" key="1">
    <source>
        <dbReference type="Pfam" id="PF07995"/>
    </source>
</evidence>
<dbReference type="SUPFAM" id="SSF50952">
    <property type="entry name" value="Soluble quinoprotein glucose dehydrogenase"/>
    <property type="match status" value="1"/>
</dbReference>
<organism evidence="2 3">
    <name type="scientific">Candidatus Uhrbacteria bacterium RIFCSPHIGHO2_12_FULL_60_25</name>
    <dbReference type="NCBI Taxonomy" id="1802399"/>
    <lineage>
        <taxon>Bacteria</taxon>
        <taxon>Candidatus Uhriibacteriota</taxon>
    </lineage>
</organism>
<dbReference type="InterPro" id="IPR011042">
    <property type="entry name" value="6-blade_b-propeller_TolB-like"/>
</dbReference>
<proteinExistence type="predicted"/>
<dbReference type="EMBL" id="MGEH01000027">
    <property type="protein sequence ID" value="OGL78630.1"/>
    <property type="molecule type" value="Genomic_DNA"/>
</dbReference>
<dbReference type="InterPro" id="IPR011041">
    <property type="entry name" value="Quinoprot_gluc/sorb_DH_b-prop"/>
</dbReference>
<evidence type="ECO:0000313" key="2">
    <source>
        <dbReference type="EMBL" id="OGL78630.1"/>
    </source>
</evidence>
<feature type="domain" description="Glucose/Sorbosone dehydrogenase" evidence="1">
    <location>
        <begin position="1"/>
        <end position="287"/>
    </location>
</feature>